<dbReference type="PANTHER" id="PTHR36934:SF1">
    <property type="entry name" value="THIOESTERASE DOMAIN-CONTAINING PROTEIN"/>
    <property type="match status" value="1"/>
</dbReference>
<dbReference type="SUPFAM" id="SSF54637">
    <property type="entry name" value="Thioesterase/thiol ester dehydrase-isomerase"/>
    <property type="match status" value="1"/>
</dbReference>
<sequence>MKDSMRPGITGTLSVTVDESLTVPEVSSKYPRFAEMPQVFATGYMVAFAECTAMEAMAPHLDEGEDSVGIGVDMTHTAPTPVGLTVTAVAELVEVDGRILTFTVTLSDDAGPIGEGRHTRAVINREKFDAGVQRRRESIER</sequence>
<evidence type="ECO:0000256" key="1">
    <source>
        <dbReference type="PIRSR" id="PIRSR014972-1"/>
    </source>
</evidence>
<dbReference type="RefSeq" id="WP_218121525.1">
    <property type="nucleotide sequence ID" value="NZ_CP019605.1"/>
</dbReference>
<feature type="active site" evidence="1">
    <location>
        <position position="42"/>
    </location>
</feature>
<feature type="active site" evidence="1">
    <location>
        <position position="76"/>
    </location>
</feature>
<evidence type="ECO:0000313" key="4">
    <source>
        <dbReference type="EMBL" id="AQP44289.1"/>
    </source>
</evidence>
<gene>
    <name evidence="4" type="ORF">RPIT_05230</name>
</gene>
<name>A0A1Q2CDU7_9ACTN</name>
<evidence type="ECO:0000256" key="2">
    <source>
        <dbReference type="PIRSR" id="PIRSR014972-2"/>
    </source>
</evidence>
<feature type="domain" description="Fluoroacetyl-CoA-specific thioesterase-like" evidence="3">
    <location>
        <begin position="34"/>
        <end position="126"/>
    </location>
</feature>
<protein>
    <recommendedName>
        <fullName evidence="3">Fluoroacetyl-CoA-specific thioesterase-like domain-containing protein</fullName>
    </recommendedName>
</protein>
<dbReference type="PANTHER" id="PTHR36934">
    <property type="entry name" value="BLR0278 PROTEIN"/>
    <property type="match status" value="1"/>
</dbReference>
<accession>A0A1Q2CDU7</accession>
<dbReference type="Pfam" id="PF22636">
    <property type="entry name" value="FlK"/>
    <property type="match status" value="1"/>
</dbReference>
<dbReference type="KEGG" id="tfl:RPIT_05230"/>
<dbReference type="Gene3D" id="3.10.129.10">
    <property type="entry name" value="Hotdog Thioesterase"/>
    <property type="match status" value="1"/>
</dbReference>
<evidence type="ECO:0000259" key="3">
    <source>
        <dbReference type="Pfam" id="PF22636"/>
    </source>
</evidence>
<keyword evidence="5" id="KW-1185">Reference proteome</keyword>
<organism evidence="4 5">
    <name type="scientific">Tessaracoccus flavus</name>
    <dbReference type="NCBI Taxonomy" id="1610493"/>
    <lineage>
        <taxon>Bacteria</taxon>
        <taxon>Bacillati</taxon>
        <taxon>Actinomycetota</taxon>
        <taxon>Actinomycetes</taxon>
        <taxon>Propionibacteriales</taxon>
        <taxon>Propionibacteriaceae</taxon>
        <taxon>Tessaracoccus</taxon>
    </lineage>
</organism>
<evidence type="ECO:0000313" key="5">
    <source>
        <dbReference type="Proteomes" id="UP000188324"/>
    </source>
</evidence>
<reference evidence="4 5" key="1">
    <citation type="journal article" date="2016" name="Int. J. Syst. Evol. Microbiol.">
        <title>Tessaracoccus flavus sp. nov., isolated from the drainage system of a lindane-producing factory.</title>
        <authorList>
            <person name="Kumari R."/>
            <person name="Singh P."/>
            <person name="Schumann P."/>
            <person name="Lal R."/>
        </authorList>
    </citation>
    <scope>NUCLEOTIDE SEQUENCE [LARGE SCALE GENOMIC DNA]</scope>
    <source>
        <strain evidence="4 5">RP1T</strain>
    </source>
</reference>
<dbReference type="InterPro" id="IPR029069">
    <property type="entry name" value="HotDog_dom_sf"/>
</dbReference>
<dbReference type="InterPro" id="IPR054485">
    <property type="entry name" value="FlK-like_dom"/>
</dbReference>
<dbReference type="STRING" id="1610493.RPIT_05230"/>
<feature type="active site" evidence="1">
    <location>
        <position position="50"/>
    </location>
</feature>
<dbReference type="InterPro" id="IPR025540">
    <property type="entry name" value="FlK"/>
</dbReference>
<dbReference type="AlphaFoldDB" id="A0A1Q2CDU7"/>
<feature type="binding site" evidence="2">
    <location>
        <position position="69"/>
    </location>
    <ligand>
        <name>substrate</name>
    </ligand>
</feature>
<dbReference type="EMBL" id="CP019605">
    <property type="protein sequence ID" value="AQP44289.1"/>
    <property type="molecule type" value="Genomic_DNA"/>
</dbReference>
<proteinExistence type="predicted"/>
<dbReference type="Proteomes" id="UP000188324">
    <property type="component" value="Chromosome"/>
</dbReference>
<feature type="binding site" evidence="2">
    <location>
        <position position="120"/>
    </location>
    <ligand>
        <name>substrate</name>
    </ligand>
</feature>
<dbReference type="PIRSF" id="PIRSF014972">
    <property type="entry name" value="FlK"/>
    <property type="match status" value="1"/>
</dbReference>